<proteinExistence type="predicted"/>
<name>A0A2I0APA8_9ASPA</name>
<evidence type="ECO:0000313" key="3">
    <source>
        <dbReference type="Proteomes" id="UP000236161"/>
    </source>
</evidence>
<dbReference type="AlphaFoldDB" id="A0A2I0APA8"/>
<feature type="compositionally biased region" description="Basic and acidic residues" evidence="1">
    <location>
        <begin position="125"/>
        <end position="136"/>
    </location>
</feature>
<reference evidence="2 3" key="1">
    <citation type="journal article" date="2017" name="Nature">
        <title>The Apostasia genome and the evolution of orchids.</title>
        <authorList>
            <person name="Zhang G.Q."/>
            <person name="Liu K.W."/>
            <person name="Li Z."/>
            <person name="Lohaus R."/>
            <person name="Hsiao Y.Y."/>
            <person name="Niu S.C."/>
            <person name="Wang J.Y."/>
            <person name="Lin Y.C."/>
            <person name="Xu Q."/>
            <person name="Chen L.J."/>
            <person name="Yoshida K."/>
            <person name="Fujiwara S."/>
            <person name="Wang Z.W."/>
            <person name="Zhang Y.Q."/>
            <person name="Mitsuda N."/>
            <person name="Wang M."/>
            <person name="Liu G.H."/>
            <person name="Pecoraro L."/>
            <person name="Huang H.X."/>
            <person name="Xiao X.J."/>
            <person name="Lin M."/>
            <person name="Wu X.Y."/>
            <person name="Wu W.L."/>
            <person name="Chen Y.Y."/>
            <person name="Chang S.B."/>
            <person name="Sakamoto S."/>
            <person name="Ohme-Takagi M."/>
            <person name="Yagi M."/>
            <person name="Zeng S.J."/>
            <person name="Shen C.Y."/>
            <person name="Yeh C.M."/>
            <person name="Luo Y.B."/>
            <person name="Tsai W.C."/>
            <person name="Van de Peer Y."/>
            <person name="Liu Z.J."/>
        </authorList>
    </citation>
    <scope>NUCLEOTIDE SEQUENCE [LARGE SCALE GENOMIC DNA]</scope>
    <source>
        <strain evidence="3">cv. Shenzhen</strain>
        <tissue evidence="2">Stem</tissue>
    </source>
</reference>
<accession>A0A2I0APA8</accession>
<sequence>MQHVPLIVVKHIDARPQLPRGSEGFINTCEALVGSPVDPRKTGAMDMFLGVAGSLRDGIPETGLPAKLDQVGARRPSVSEEAPKKPRIRLSNAGEGVRAAPRSSQGDTRAASPVENAIMVADYEVQPRKESAEKHPSAPAPEVQDASLRERSTLTPVSSPSGPFAGPETSSRGGQRGLGSSSSSTQYFARSICWHLD</sequence>
<organism evidence="2 3">
    <name type="scientific">Apostasia shenzhenica</name>
    <dbReference type="NCBI Taxonomy" id="1088818"/>
    <lineage>
        <taxon>Eukaryota</taxon>
        <taxon>Viridiplantae</taxon>
        <taxon>Streptophyta</taxon>
        <taxon>Embryophyta</taxon>
        <taxon>Tracheophyta</taxon>
        <taxon>Spermatophyta</taxon>
        <taxon>Magnoliopsida</taxon>
        <taxon>Liliopsida</taxon>
        <taxon>Asparagales</taxon>
        <taxon>Orchidaceae</taxon>
        <taxon>Apostasioideae</taxon>
        <taxon>Apostasia</taxon>
    </lineage>
</organism>
<evidence type="ECO:0000313" key="2">
    <source>
        <dbReference type="EMBL" id="PKA57306.1"/>
    </source>
</evidence>
<feature type="compositionally biased region" description="Low complexity" evidence="1">
    <location>
        <begin position="169"/>
        <end position="186"/>
    </location>
</feature>
<evidence type="ECO:0000256" key="1">
    <source>
        <dbReference type="SAM" id="MobiDB-lite"/>
    </source>
</evidence>
<keyword evidence="3" id="KW-1185">Reference proteome</keyword>
<protein>
    <submittedName>
        <fullName evidence="2">Uncharacterized protein</fullName>
    </submittedName>
</protein>
<dbReference type="Proteomes" id="UP000236161">
    <property type="component" value="Unassembled WGS sequence"/>
</dbReference>
<dbReference type="EMBL" id="KZ451969">
    <property type="protein sequence ID" value="PKA57306.1"/>
    <property type="molecule type" value="Genomic_DNA"/>
</dbReference>
<gene>
    <name evidence="2" type="ORF">AXF42_Ash002610</name>
</gene>
<feature type="region of interest" description="Disordered" evidence="1">
    <location>
        <begin position="70"/>
        <end position="186"/>
    </location>
</feature>